<dbReference type="CDD" id="cd01166">
    <property type="entry name" value="KdgK"/>
    <property type="match status" value="1"/>
</dbReference>
<dbReference type="SUPFAM" id="SSF53613">
    <property type="entry name" value="Ribokinase-like"/>
    <property type="match status" value="1"/>
</dbReference>
<dbReference type="EMBL" id="BAAANE010000004">
    <property type="protein sequence ID" value="GAA1633243.1"/>
    <property type="molecule type" value="Genomic_DNA"/>
</dbReference>
<keyword evidence="3 5" id="KW-0418">Kinase</keyword>
<dbReference type="PANTHER" id="PTHR43320:SF2">
    <property type="entry name" value="2-DEHYDRO-3-DEOXYGLUCONOKINASE_2-DEHYDRO-3-DEOXYGALACTONOKINASE"/>
    <property type="match status" value="1"/>
</dbReference>
<dbReference type="InterPro" id="IPR011611">
    <property type="entry name" value="PfkB_dom"/>
</dbReference>
<feature type="domain" description="Carbohydrate kinase PfkB" evidence="4">
    <location>
        <begin position="7"/>
        <end position="303"/>
    </location>
</feature>
<keyword evidence="6" id="KW-1185">Reference proteome</keyword>
<sequence>MVDPVPRAVCLGEAMIMLAGETGAPLEDVETFRRSVGGAECNVAGGLAALGIPTGWISRLGADGFGRHVLSDLEARGVEVGGVEDDPLRPTGLYVKHTIGGRSRMHYYRSGSAAAAMDPAFLDRPAVRSRLVGAELVHTTGITAAISTTAAEMLDRLAGLRDTLGFTLSVDLNWRPALWRDRDRDTDTDTGPLWRLLRAADVVLIGADEAMLFAGTSDPLELRELLGPRSTLVVKSDAHAALALEPDGRRTEVPALAVDVVEPVGAGDAFAAGYLAGTLQALPMEQRLRLGHLSAAAVLAVPEDHAAPPEPAVRQALLGCSQDDWAGTQVGPAGISSPALVGGVV</sequence>
<organism evidence="5 6">
    <name type="scientific">Kribbella alba</name>
    <dbReference type="NCBI Taxonomy" id="190197"/>
    <lineage>
        <taxon>Bacteria</taxon>
        <taxon>Bacillati</taxon>
        <taxon>Actinomycetota</taxon>
        <taxon>Actinomycetes</taxon>
        <taxon>Propionibacteriales</taxon>
        <taxon>Kribbellaceae</taxon>
        <taxon>Kribbella</taxon>
    </lineage>
</organism>
<name>A0ABP4R410_9ACTN</name>
<comment type="caution">
    <text evidence="5">The sequence shown here is derived from an EMBL/GenBank/DDBJ whole genome shotgun (WGS) entry which is preliminary data.</text>
</comment>
<proteinExistence type="inferred from homology"/>
<reference evidence="6" key="1">
    <citation type="journal article" date="2019" name="Int. J. Syst. Evol. Microbiol.">
        <title>The Global Catalogue of Microorganisms (GCM) 10K type strain sequencing project: providing services to taxonomists for standard genome sequencing and annotation.</title>
        <authorList>
            <consortium name="The Broad Institute Genomics Platform"/>
            <consortium name="The Broad Institute Genome Sequencing Center for Infectious Disease"/>
            <person name="Wu L."/>
            <person name="Ma J."/>
        </authorList>
    </citation>
    <scope>NUCLEOTIDE SEQUENCE [LARGE SCALE GENOMIC DNA]</scope>
    <source>
        <strain evidence="6">JCM 14306</strain>
    </source>
</reference>
<dbReference type="RefSeq" id="WP_344110956.1">
    <property type="nucleotide sequence ID" value="NZ_BAAANE010000004.1"/>
</dbReference>
<gene>
    <name evidence="5" type="ORF">GCM10009744_22180</name>
</gene>
<dbReference type="PANTHER" id="PTHR43320">
    <property type="entry name" value="SUGAR KINASE"/>
    <property type="match status" value="1"/>
</dbReference>
<evidence type="ECO:0000313" key="6">
    <source>
        <dbReference type="Proteomes" id="UP001501319"/>
    </source>
</evidence>
<dbReference type="GO" id="GO:0016301">
    <property type="term" value="F:kinase activity"/>
    <property type="evidence" value="ECO:0007669"/>
    <property type="project" value="UniProtKB-KW"/>
</dbReference>
<comment type="similarity">
    <text evidence="1">Belongs to the carbohydrate kinase PfkB family.</text>
</comment>
<evidence type="ECO:0000259" key="4">
    <source>
        <dbReference type="Pfam" id="PF00294"/>
    </source>
</evidence>
<dbReference type="Proteomes" id="UP001501319">
    <property type="component" value="Unassembled WGS sequence"/>
</dbReference>
<keyword evidence="2" id="KW-0808">Transferase</keyword>
<accession>A0ABP4R410</accession>
<protein>
    <submittedName>
        <fullName evidence="5">Sugar kinase</fullName>
    </submittedName>
</protein>
<evidence type="ECO:0000256" key="2">
    <source>
        <dbReference type="ARBA" id="ARBA00022679"/>
    </source>
</evidence>
<dbReference type="Pfam" id="PF00294">
    <property type="entry name" value="PfkB"/>
    <property type="match status" value="1"/>
</dbReference>
<dbReference type="InterPro" id="IPR029056">
    <property type="entry name" value="Ribokinase-like"/>
</dbReference>
<evidence type="ECO:0000313" key="5">
    <source>
        <dbReference type="EMBL" id="GAA1633243.1"/>
    </source>
</evidence>
<dbReference type="InterPro" id="IPR052700">
    <property type="entry name" value="Carb_kinase_PfkB-like"/>
</dbReference>
<evidence type="ECO:0000256" key="3">
    <source>
        <dbReference type="ARBA" id="ARBA00022777"/>
    </source>
</evidence>
<dbReference type="Gene3D" id="3.40.1190.20">
    <property type="match status" value="1"/>
</dbReference>
<evidence type="ECO:0000256" key="1">
    <source>
        <dbReference type="ARBA" id="ARBA00010688"/>
    </source>
</evidence>